<organism evidence="9 10">
    <name type="scientific">Acromyrmex heyeri</name>
    <dbReference type="NCBI Taxonomy" id="230685"/>
    <lineage>
        <taxon>Eukaryota</taxon>
        <taxon>Metazoa</taxon>
        <taxon>Ecdysozoa</taxon>
        <taxon>Arthropoda</taxon>
        <taxon>Hexapoda</taxon>
        <taxon>Insecta</taxon>
        <taxon>Pterygota</taxon>
        <taxon>Neoptera</taxon>
        <taxon>Endopterygota</taxon>
        <taxon>Hymenoptera</taxon>
        <taxon>Apocrita</taxon>
        <taxon>Aculeata</taxon>
        <taxon>Formicoidea</taxon>
        <taxon>Formicidae</taxon>
        <taxon>Myrmicinae</taxon>
        <taxon>Acromyrmex</taxon>
    </lineage>
</organism>
<feature type="non-terminal residue" evidence="9">
    <location>
        <position position="755"/>
    </location>
</feature>
<dbReference type="Gene3D" id="2.10.90.10">
    <property type="entry name" value="Cystine-knot cytokines"/>
    <property type="match status" value="1"/>
</dbReference>
<comment type="caution">
    <text evidence="9">The sequence shown here is derived from an EMBL/GenBank/DDBJ whole genome shotgun (WGS) entry which is preliminary data.</text>
</comment>
<dbReference type="SMART" id="SM00204">
    <property type="entry name" value="TGFB"/>
    <property type="match status" value="1"/>
</dbReference>
<dbReference type="CDD" id="cd13755">
    <property type="entry name" value="TGF_beta_maverick"/>
    <property type="match status" value="1"/>
</dbReference>
<evidence type="ECO:0000259" key="8">
    <source>
        <dbReference type="PROSITE" id="PS51362"/>
    </source>
</evidence>
<dbReference type="InterPro" id="IPR001111">
    <property type="entry name" value="TGF-b_propeptide"/>
</dbReference>
<keyword evidence="10" id="KW-1185">Reference proteome</keyword>
<protein>
    <submittedName>
        <fullName evidence="9">60A protein</fullName>
    </submittedName>
</protein>
<dbReference type="Proteomes" id="UP000670152">
    <property type="component" value="Unassembled WGS sequence"/>
</dbReference>
<sequence>MDRSRGTPMDAGDLPGSPIRGDSVMGNERATRRLHVRAVAVDAQNSEKRRPFTWPAARRRVLRSRGNEKTGGTLETQTEMDLPSDISEWNSITGIVSTNVTLHPHSTRHLQRSARLCSESPEEEEKEEQNSAKLSIVIDSIGEPAKPLKRGTPHSDTRAAGTISSAQRDCALDATNSAGFWNVRIADDDRHTCCVSIDATTFLARRGPARDLIIERRNRRVGSDLLTRSRSIAGGEEIFRSTVNDITVGREDRVFETPLVGTTDFPECNGRTLSSNTSSIVLHEVNGGSSTTVREIGRPIDSDVNTENLRTSGPVRLIEIGIVESSSEEQPCVLAEEIVRRRDTSSTVRFPAKLDPGGRAWRTKTDTRWRLPRIGLVQRTLLLGLLATSLLCDMVLSAPSSSSVLEDDVEEEELGMPRNNLGDDELEIIRRSIVQGLGLQRIPDPSKANVSQAEYERAHREYLKQVQLSHDGQKFRTRRDLHVFQAAEHPGNKSSLGFSLRGGYHRHSLYFPVAVSGDAEDVTVDHASLRFLLQGDHRRPRDLEALIYLRTPVSRRLLLRREIPQGEPTGSRWMELDSTEAAASWLEDSLENHGLELEFLHDGRPIRREVSHATLNVFTTSEPGSGRRKRSTPEELMPLHKGRRSRCKGDNNKKCCRHELTVMFKDLKGFEFIVYPKGFDAGYCKGRCPPRYNPAHHHALLQSLLWKEDRKRVPKPCCAPSKLDQLMIVYFDENQSTQLKVSYWKNIQVLECACS</sequence>
<dbReference type="GO" id="GO:0005615">
    <property type="term" value="C:extracellular space"/>
    <property type="evidence" value="ECO:0007669"/>
    <property type="project" value="TreeGrafter"/>
</dbReference>
<dbReference type="Pfam" id="PF00688">
    <property type="entry name" value="TGFb_propeptide"/>
    <property type="match status" value="1"/>
</dbReference>
<dbReference type="AlphaFoldDB" id="A0A836EMR3"/>
<dbReference type="InterPro" id="IPR015615">
    <property type="entry name" value="TGF-beta-rel"/>
</dbReference>
<evidence type="ECO:0000256" key="6">
    <source>
        <dbReference type="RuleBase" id="RU000354"/>
    </source>
</evidence>
<dbReference type="EMBL" id="JAANIB010010813">
    <property type="protein sequence ID" value="KAG5318421.1"/>
    <property type="molecule type" value="Genomic_DNA"/>
</dbReference>
<dbReference type="PANTHER" id="PTHR11848">
    <property type="entry name" value="TGF-BETA FAMILY"/>
    <property type="match status" value="1"/>
</dbReference>
<dbReference type="InterPro" id="IPR001839">
    <property type="entry name" value="TGF-b_C"/>
</dbReference>
<evidence type="ECO:0000313" key="9">
    <source>
        <dbReference type="EMBL" id="KAG5318421.1"/>
    </source>
</evidence>
<dbReference type="InterPro" id="IPR017948">
    <property type="entry name" value="TGFb_CS"/>
</dbReference>
<proteinExistence type="inferred from homology"/>
<dbReference type="OrthoDB" id="5949851at2759"/>
<comment type="subcellular location">
    <subcellularLocation>
        <location evidence="1">Secreted</location>
    </subcellularLocation>
</comment>
<evidence type="ECO:0000256" key="3">
    <source>
        <dbReference type="ARBA" id="ARBA00022525"/>
    </source>
</evidence>
<dbReference type="SUPFAM" id="SSF57501">
    <property type="entry name" value="Cystine-knot cytokines"/>
    <property type="match status" value="1"/>
</dbReference>
<feature type="region of interest" description="Disordered" evidence="7">
    <location>
        <begin position="1"/>
        <end position="28"/>
    </location>
</feature>
<dbReference type="Gene3D" id="2.60.120.970">
    <property type="match status" value="1"/>
</dbReference>
<dbReference type="GO" id="GO:0005125">
    <property type="term" value="F:cytokine activity"/>
    <property type="evidence" value="ECO:0007669"/>
    <property type="project" value="TreeGrafter"/>
</dbReference>
<dbReference type="InterPro" id="IPR029034">
    <property type="entry name" value="Cystine-knot_cytokine"/>
</dbReference>
<name>A0A836EMR3_9HYME</name>
<comment type="similarity">
    <text evidence="2 6">Belongs to the TGF-beta family.</text>
</comment>
<evidence type="ECO:0000313" key="10">
    <source>
        <dbReference type="Proteomes" id="UP000670152"/>
    </source>
</evidence>
<keyword evidence="3" id="KW-0964">Secreted</keyword>
<evidence type="ECO:0000256" key="7">
    <source>
        <dbReference type="SAM" id="MobiDB-lite"/>
    </source>
</evidence>
<accession>A0A836EMR3</accession>
<feature type="domain" description="TGF-beta family profile" evidence="8">
    <location>
        <begin position="627"/>
        <end position="755"/>
    </location>
</feature>
<evidence type="ECO:0000256" key="5">
    <source>
        <dbReference type="ARBA" id="ARBA00023157"/>
    </source>
</evidence>
<dbReference type="PROSITE" id="PS51362">
    <property type="entry name" value="TGF_BETA_2"/>
    <property type="match status" value="1"/>
</dbReference>
<dbReference type="PANTHER" id="PTHR11848:SF119">
    <property type="entry name" value="TGF-BETA FAMILY PROFILE DOMAIN-CONTAINING PROTEIN"/>
    <property type="match status" value="1"/>
</dbReference>
<dbReference type="Pfam" id="PF00019">
    <property type="entry name" value="TGF_beta"/>
    <property type="match status" value="1"/>
</dbReference>
<dbReference type="PROSITE" id="PS00250">
    <property type="entry name" value="TGF_BETA_1"/>
    <property type="match status" value="1"/>
</dbReference>
<dbReference type="GO" id="GO:0008083">
    <property type="term" value="F:growth factor activity"/>
    <property type="evidence" value="ECO:0007669"/>
    <property type="project" value="UniProtKB-KW"/>
</dbReference>
<evidence type="ECO:0000256" key="4">
    <source>
        <dbReference type="ARBA" id="ARBA00023030"/>
    </source>
</evidence>
<dbReference type="FunFam" id="2.10.90.10:FF:000058">
    <property type="entry name" value="Maverick"/>
    <property type="match status" value="1"/>
</dbReference>
<feature type="non-terminal residue" evidence="9">
    <location>
        <position position="1"/>
    </location>
</feature>
<keyword evidence="5" id="KW-1015">Disulfide bond</keyword>
<gene>
    <name evidence="9" type="primary">Gbb_0</name>
    <name evidence="9" type="ORF">G6Z77_0011914</name>
</gene>
<evidence type="ECO:0000256" key="1">
    <source>
        <dbReference type="ARBA" id="ARBA00004613"/>
    </source>
</evidence>
<reference evidence="9 10" key="1">
    <citation type="submission" date="2020-02" db="EMBL/GenBank/DDBJ databases">
        <title>Relaxed selection underlies rapid genomic changes in the transitions from sociality to social parasitism in ants.</title>
        <authorList>
            <person name="Bi X."/>
        </authorList>
    </citation>
    <scope>NUCLEOTIDE SEQUENCE [LARGE SCALE GENOMIC DNA]</scope>
    <source>
        <strain evidence="9">BGI-DK2014b</strain>
        <tissue evidence="9">Whole body</tissue>
    </source>
</reference>
<evidence type="ECO:0000256" key="2">
    <source>
        <dbReference type="ARBA" id="ARBA00006656"/>
    </source>
</evidence>
<feature type="region of interest" description="Disordered" evidence="7">
    <location>
        <begin position="619"/>
        <end position="643"/>
    </location>
</feature>
<keyword evidence="4 6" id="KW-0339">Growth factor</keyword>